<sequence>MKAFRCLDYNAKKFGKTVFYCNWKQASVKVAEDASFDCNSQDTTTETYISGESSSDIFTSGQTDTTVTCTRQGEGPSSPADTAVAFYNYECAPEDDHIRGVYDRTDQAIATARNIDCSQEVVDYSDDTSVEDKDCAPFTSVQVSDVSEESVTEDTLGSKDVNISTDKEECDAKEAPSFKTGAFTIMTDQEEAGIVVKEAGITQAVNSFKLRWNLLPVISLHMFDCSLNTPCEIQKFVNVLGNAAGGENTEVGEDKKDTEELLGENEGDVQKYDEAGQQQEKDERSLVLEKKINHSFCEKSIKELAWMVTSPCSIMGVICEDKLLCWLPHRKVSLALYSTGLCRYNLVLRVE</sequence>
<dbReference type="Proteomes" id="UP001476247">
    <property type="component" value="Unassembled WGS sequence"/>
</dbReference>
<keyword evidence="2" id="KW-1185">Reference proteome</keyword>
<organism evidence="1 2">
    <name type="scientific">Helicostylum pulchrum</name>
    <dbReference type="NCBI Taxonomy" id="562976"/>
    <lineage>
        <taxon>Eukaryota</taxon>
        <taxon>Fungi</taxon>
        <taxon>Fungi incertae sedis</taxon>
        <taxon>Mucoromycota</taxon>
        <taxon>Mucoromycotina</taxon>
        <taxon>Mucoromycetes</taxon>
        <taxon>Mucorales</taxon>
        <taxon>Mucorineae</taxon>
        <taxon>Mucoraceae</taxon>
        <taxon>Helicostylum</taxon>
    </lineage>
</organism>
<comment type="caution">
    <text evidence="1">The sequence shown here is derived from an EMBL/GenBank/DDBJ whole genome shotgun (WGS) entry which is preliminary data.</text>
</comment>
<gene>
    <name evidence="1" type="ORF">HPULCUR_005278</name>
</gene>
<evidence type="ECO:0000313" key="1">
    <source>
        <dbReference type="EMBL" id="GAA5799859.1"/>
    </source>
</evidence>
<accession>A0ABP9XYK7</accession>
<dbReference type="EMBL" id="BAABUJ010000014">
    <property type="protein sequence ID" value="GAA5799859.1"/>
    <property type="molecule type" value="Genomic_DNA"/>
</dbReference>
<reference evidence="1 2" key="1">
    <citation type="submission" date="2024-04" db="EMBL/GenBank/DDBJ databases">
        <title>genome sequences of Mucor flavus KT1a and Helicostylum pulchrum KT1b strains isolation_sourced from the surface of a dry-aged beef.</title>
        <authorList>
            <person name="Toyotome T."/>
            <person name="Hosono M."/>
            <person name="Torimaru M."/>
            <person name="Fukuda K."/>
            <person name="Mikami N."/>
        </authorList>
    </citation>
    <scope>NUCLEOTIDE SEQUENCE [LARGE SCALE GENOMIC DNA]</scope>
    <source>
        <strain evidence="1 2">KT1b</strain>
    </source>
</reference>
<protein>
    <submittedName>
        <fullName evidence="1">Uncharacterized protein</fullName>
    </submittedName>
</protein>
<name>A0ABP9XYK7_9FUNG</name>
<evidence type="ECO:0000313" key="2">
    <source>
        <dbReference type="Proteomes" id="UP001476247"/>
    </source>
</evidence>
<proteinExistence type="predicted"/>